<organism evidence="2 3">
    <name type="scientific">Sutterella megalosphaeroides</name>
    <dbReference type="NCBI Taxonomy" id="2494234"/>
    <lineage>
        <taxon>Bacteria</taxon>
        <taxon>Pseudomonadati</taxon>
        <taxon>Pseudomonadota</taxon>
        <taxon>Betaproteobacteria</taxon>
        <taxon>Burkholderiales</taxon>
        <taxon>Sutterellaceae</taxon>
        <taxon>Sutterella</taxon>
    </lineage>
</organism>
<keyword evidence="1" id="KW-0472">Membrane</keyword>
<protein>
    <submittedName>
        <fullName evidence="2">Uncharacterized protein</fullName>
    </submittedName>
</protein>
<evidence type="ECO:0000313" key="2">
    <source>
        <dbReference type="EMBL" id="BBF23587.1"/>
    </source>
</evidence>
<accession>A0A2Z6ID57</accession>
<dbReference type="RefSeq" id="WP_120177178.1">
    <property type="nucleotide sequence ID" value="NZ_AP018786.1"/>
</dbReference>
<reference evidence="2 3" key="1">
    <citation type="journal article" date="2018" name="Int. J. Syst. Evol. Microbiol.">
        <title>Mesosutterella multiformis gen. nov., sp. nov., a member of the family Sutterellaceae and Sutterella megalosphaeroides sp. nov., isolated from human faeces.</title>
        <authorList>
            <person name="Sakamoto M."/>
            <person name="Ikeyama N."/>
            <person name="Kunihiro T."/>
            <person name="Iino T."/>
            <person name="Yuki M."/>
            <person name="Ohkuma M."/>
        </authorList>
    </citation>
    <scope>NUCLEOTIDE SEQUENCE [LARGE SCALE GENOMIC DNA]</scope>
    <source>
        <strain evidence="2 3">6FBBBH3</strain>
    </source>
</reference>
<evidence type="ECO:0000313" key="3">
    <source>
        <dbReference type="Proteomes" id="UP000271003"/>
    </source>
</evidence>
<keyword evidence="3" id="KW-1185">Reference proteome</keyword>
<gene>
    <name evidence="2" type="ORF">SUTMEG_14780</name>
</gene>
<sequence length="72" mass="7622">MTHSFLSHPLAALPLSKTRLVENGGIAALGFLAFVATGIPVAEALLYTGAFLAIGLGFDLLRLSVEGRRKNR</sequence>
<dbReference type="KEGG" id="sutt:SUTMEG_14780"/>
<dbReference type="EMBL" id="AP018786">
    <property type="protein sequence ID" value="BBF23587.1"/>
    <property type="molecule type" value="Genomic_DNA"/>
</dbReference>
<evidence type="ECO:0000256" key="1">
    <source>
        <dbReference type="SAM" id="Phobius"/>
    </source>
</evidence>
<feature type="transmembrane region" description="Helical" evidence="1">
    <location>
        <begin position="20"/>
        <end position="39"/>
    </location>
</feature>
<feature type="transmembrane region" description="Helical" evidence="1">
    <location>
        <begin position="45"/>
        <end position="65"/>
    </location>
</feature>
<name>A0A2Z6ID57_9BURK</name>
<proteinExistence type="predicted"/>
<dbReference type="Proteomes" id="UP000271003">
    <property type="component" value="Chromosome"/>
</dbReference>
<keyword evidence="1" id="KW-0812">Transmembrane</keyword>
<keyword evidence="1" id="KW-1133">Transmembrane helix</keyword>
<dbReference type="AlphaFoldDB" id="A0A2Z6ID57"/>